<name>A0A9Q9FFE8_9FIRM</name>
<dbReference type="EMBL" id="CP071250">
    <property type="protein sequence ID" value="UUF08502.1"/>
    <property type="molecule type" value="Genomic_DNA"/>
</dbReference>
<evidence type="ECO:0000256" key="7">
    <source>
        <dbReference type="ARBA" id="ARBA00023136"/>
    </source>
</evidence>
<dbReference type="Gene3D" id="1.10.287.80">
    <property type="entry name" value="ATP synthase, gamma subunit, helix hairpin domain"/>
    <property type="match status" value="1"/>
</dbReference>
<evidence type="ECO:0000256" key="1">
    <source>
        <dbReference type="ARBA" id="ARBA00003456"/>
    </source>
</evidence>
<dbReference type="Proteomes" id="UP001058072">
    <property type="component" value="Chromosome"/>
</dbReference>
<evidence type="ECO:0000256" key="5">
    <source>
        <dbReference type="ARBA" id="ARBA00022781"/>
    </source>
</evidence>
<dbReference type="NCBIfam" id="TIGR01146">
    <property type="entry name" value="ATPsyn_F1gamma"/>
    <property type="match status" value="1"/>
</dbReference>
<gene>
    <name evidence="10 12" type="primary">atpG</name>
    <name evidence="11" type="ORF">J0J69_07215</name>
    <name evidence="12" type="ORF">J0J70_00150</name>
</gene>
<keyword evidence="7 10" id="KW-0472">Membrane</keyword>
<dbReference type="Pfam" id="PF00231">
    <property type="entry name" value="ATP-synt"/>
    <property type="match status" value="1"/>
</dbReference>
<evidence type="ECO:0000256" key="4">
    <source>
        <dbReference type="ARBA" id="ARBA00022448"/>
    </source>
</evidence>
<dbReference type="HAMAP" id="MF_00815">
    <property type="entry name" value="ATP_synth_gamma_bact"/>
    <property type="match status" value="1"/>
</dbReference>
<keyword evidence="8 10" id="KW-0139">CF(1)</keyword>
<protein>
    <recommendedName>
        <fullName evidence="10">ATP synthase gamma chain</fullName>
    </recommendedName>
    <alternativeName>
        <fullName evidence="10">ATP synthase F1 sector gamma subunit</fullName>
    </alternativeName>
    <alternativeName>
        <fullName evidence="10">F-ATPase gamma subunit</fullName>
    </alternativeName>
</protein>
<dbReference type="GO" id="GO:0005524">
    <property type="term" value="F:ATP binding"/>
    <property type="evidence" value="ECO:0007669"/>
    <property type="project" value="UniProtKB-UniRule"/>
</dbReference>
<dbReference type="GO" id="GO:0045259">
    <property type="term" value="C:proton-transporting ATP synthase complex"/>
    <property type="evidence" value="ECO:0007669"/>
    <property type="project" value="UniProtKB-KW"/>
</dbReference>
<dbReference type="InterPro" id="IPR000131">
    <property type="entry name" value="ATP_synth_F1_gsu"/>
</dbReference>
<dbReference type="InterPro" id="IPR023632">
    <property type="entry name" value="ATP_synth_F1_gsu_CS"/>
</dbReference>
<evidence type="ECO:0000256" key="3">
    <source>
        <dbReference type="ARBA" id="ARBA00007681"/>
    </source>
</evidence>
<evidence type="ECO:0000256" key="8">
    <source>
        <dbReference type="ARBA" id="ARBA00023196"/>
    </source>
</evidence>
<dbReference type="EMBL" id="CP071249">
    <property type="protein sequence ID" value="UUF04942.1"/>
    <property type="molecule type" value="Genomic_DNA"/>
</dbReference>
<keyword evidence="13" id="KW-1185">Reference proteome</keyword>
<dbReference type="FunFam" id="1.10.287.80:FF:000001">
    <property type="entry name" value="ATP synthase gamma chain"/>
    <property type="match status" value="1"/>
</dbReference>
<keyword evidence="4 10" id="KW-0813">Transport</keyword>
<keyword evidence="5 10" id="KW-0375">Hydrogen ion transport</keyword>
<dbReference type="GO" id="GO:0042777">
    <property type="term" value="P:proton motive force-driven plasma membrane ATP synthesis"/>
    <property type="evidence" value="ECO:0007669"/>
    <property type="project" value="UniProtKB-UniRule"/>
</dbReference>
<dbReference type="PRINTS" id="PR00126">
    <property type="entry name" value="ATPASEGAMMA"/>
</dbReference>
<dbReference type="Gene3D" id="3.40.1380.10">
    <property type="match status" value="1"/>
</dbReference>
<keyword evidence="9 10" id="KW-0066">ATP synthesis</keyword>
<evidence type="ECO:0000256" key="9">
    <source>
        <dbReference type="ARBA" id="ARBA00023310"/>
    </source>
</evidence>
<dbReference type="PANTHER" id="PTHR11693">
    <property type="entry name" value="ATP SYNTHASE GAMMA CHAIN"/>
    <property type="match status" value="1"/>
</dbReference>
<dbReference type="InterPro" id="IPR035968">
    <property type="entry name" value="ATP_synth_F1_ATPase_gsu"/>
</dbReference>
<evidence type="ECO:0000256" key="6">
    <source>
        <dbReference type="ARBA" id="ARBA00023065"/>
    </source>
</evidence>
<evidence type="ECO:0000256" key="2">
    <source>
        <dbReference type="ARBA" id="ARBA00004170"/>
    </source>
</evidence>
<dbReference type="CDD" id="cd12151">
    <property type="entry name" value="F1-ATPase_gamma"/>
    <property type="match status" value="1"/>
</dbReference>
<sequence length="285" mass="31821">MAQSMRDIKDKITSTQSTSQITKAMQMVSAAKLTKSEAKTKNYHHYMQTLEDMVRNISSTSSMGHHPFFKSKRESKCTGYLVITSDRGLAGGYNGNVLKLLQHEVNSLAKDQYKIYMIGSKGFDYAKRADLTIENEFVFVPDDIIYQDIKPVVDKVIGDYMDGALSEVVIIYNNYISKIAQEPTTKQILPLVPKKAEKATAQYSFEPKEEDVINAILPKYLEGTIYGVAITAKLSEHASRMNAMQNATDNALEIIQDLQLVYNRARQAAITQEITEIVGGASALE</sequence>
<evidence type="ECO:0000313" key="14">
    <source>
        <dbReference type="Proteomes" id="UP001058072"/>
    </source>
</evidence>
<keyword evidence="6 10" id="KW-0406">Ion transport</keyword>
<reference evidence="12 13" key="1">
    <citation type="submission" date="2021-03" db="EMBL/GenBank/DDBJ databases">
        <title>Comparative Genomics and Metabolomics in the genus Turicibacter.</title>
        <authorList>
            <person name="Maki J."/>
            <person name="Looft T."/>
        </authorList>
    </citation>
    <scope>NUCLEOTIDE SEQUENCE</scope>
    <source>
        <strain evidence="12">ISU324</strain>
        <strain evidence="11 13">MMM721</strain>
    </source>
</reference>
<dbReference type="Proteomes" id="UP001058016">
    <property type="component" value="Chromosome"/>
</dbReference>
<dbReference type="GO" id="GO:0046933">
    <property type="term" value="F:proton-transporting ATP synthase activity, rotational mechanism"/>
    <property type="evidence" value="ECO:0007669"/>
    <property type="project" value="UniProtKB-UniRule"/>
</dbReference>
<keyword evidence="10" id="KW-1003">Cell membrane</keyword>
<comment type="function">
    <text evidence="1 10">Produces ATP from ADP in the presence of a proton gradient across the membrane. The gamma chain is believed to be important in regulating ATPase activity and the flow of protons through the CF(0) complex.</text>
</comment>
<organism evidence="12 14">
    <name type="scientific">Turicibacter bilis</name>
    <dbReference type="NCBI Taxonomy" id="2735723"/>
    <lineage>
        <taxon>Bacteria</taxon>
        <taxon>Bacillati</taxon>
        <taxon>Bacillota</taxon>
        <taxon>Erysipelotrichia</taxon>
        <taxon>Erysipelotrichales</taxon>
        <taxon>Turicibacteraceae</taxon>
        <taxon>Turicibacter</taxon>
    </lineage>
</organism>
<dbReference type="RefSeq" id="WP_212724776.1">
    <property type="nucleotide sequence ID" value="NZ_CP071249.1"/>
</dbReference>
<dbReference type="PROSITE" id="PS00153">
    <property type="entry name" value="ATPASE_GAMMA"/>
    <property type="match status" value="1"/>
</dbReference>
<comment type="subunit">
    <text evidence="10">F-type ATPases have 2 components, CF(1) - the catalytic core - and CF(0) - the membrane proton channel. CF(1) has five subunits: alpha(3), beta(3), gamma(1), delta(1), epsilon(1). CF(0) has three main subunits: a, b and c.</text>
</comment>
<accession>A0A9Q9FFE8</accession>
<dbReference type="PANTHER" id="PTHR11693:SF22">
    <property type="entry name" value="ATP SYNTHASE SUBUNIT GAMMA, MITOCHONDRIAL"/>
    <property type="match status" value="1"/>
</dbReference>
<dbReference type="AlphaFoldDB" id="A0A9Q9FFE8"/>
<evidence type="ECO:0000313" key="13">
    <source>
        <dbReference type="Proteomes" id="UP001058016"/>
    </source>
</evidence>
<evidence type="ECO:0000313" key="12">
    <source>
        <dbReference type="EMBL" id="UUF08502.1"/>
    </source>
</evidence>
<dbReference type="GO" id="GO:0005886">
    <property type="term" value="C:plasma membrane"/>
    <property type="evidence" value="ECO:0007669"/>
    <property type="project" value="UniProtKB-SubCell"/>
</dbReference>
<evidence type="ECO:0000256" key="10">
    <source>
        <dbReference type="HAMAP-Rule" id="MF_00815"/>
    </source>
</evidence>
<comment type="similarity">
    <text evidence="3 10">Belongs to the ATPase gamma chain family.</text>
</comment>
<comment type="subcellular location">
    <subcellularLocation>
        <location evidence="10">Cell membrane</location>
        <topology evidence="10">Peripheral membrane protein</topology>
    </subcellularLocation>
    <subcellularLocation>
        <location evidence="2">Membrane</location>
        <topology evidence="2">Peripheral membrane protein</topology>
    </subcellularLocation>
</comment>
<dbReference type="SUPFAM" id="SSF52943">
    <property type="entry name" value="ATP synthase (F1-ATPase), gamma subunit"/>
    <property type="match status" value="1"/>
</dbReference>
<proteinExistence type="inferred from homology"/>
<evidence type="ECO:0000313" key="11">
    <source>
        <dbReference type="EMBL" id="UUF04942.1"/>
    </source>
</evidence>